<feature type="region of interest" description="Disordered" evidence="1">
    <location>
        <begin position="170"/>
        <end position="200"/>
    </location>
</feature>
<name>A0A2T2PDA2_CORCC</name>
<evidence type="ECO:0000313" key="3">
    <source>
        <dbReference type="Proteomes" id="UP000240883"/>
    </source>
</evidence>
<protein>
    <submittedName>
        <fullName evidence="2">Uncharacterized protein</fullName>
    </submittedName>
</protein>
<gene>
    <name evidence="2" type="ORF">BS50DRAFT_43920</name>
</gene>
<sequence length="228" mass="24399">MAEDQAKTEAQGLQVCGYAWQEDEVMDVFSVVWGMMEGKPPLEKEGCKVWLFPACTLHLWILPSLGDYYTAHGLAQQTKHTPWIPLTLRSACLQAPASQPASQPAQSLGHGLSSSLRPHAPWPNVPKNSTAGAISIMAMDGGGGAYIYNLPTELGNERATALPIRAAVPASVSGQSPGVSDGARAEKKASRDDDDPTVGLDLSLGLESRDWVRSKVLWLSGMIWCGTS</sequence>
<evidence type="ECO:0000313" key="2">
    <source>
        <dbReference type="EMBL" id="PSN75615.1"/>
    </source>
</evidence>
<feature type="compositionally biased region" description="Low complexity" evidence="1">
    <location>
        <begin position="95"/>
        <end position="107"/>
    </location>
</feature>
<dbReference type="EMBL" id="KZ678128">
    <property type="protein sequence ID" value="PSN75615.1"/>
    <property type="molecule type" value="Genomic_DNA"/>
</dbReference>
<feature type="region of interest" description="Disordered" evidence="1">
    <location>
        <begin position="95"/>
        <end position="124"/>
    </location>
</feature>
<dbReference type="AlphaFoldDB" id="A0A2T2PDA2"/>
<dbReference type="Proteomes" id="UP000240883">
    <property type="component" value="Unassembled WGS sequence"/>
</dbReference>
<evidence type="ECO:0000256" key="1">
    <source>
        <dbReference type="SAM" id="MobiDB-lite"/>
    </source>
</evidence>
<reference evidence="2 3" key="1">
    <citation type="journal article" date="2018" name="Front. Microbiol.">
        <title>Genome-Wide Analysis of Corynespora cassiicola Leaf Fall Disease Putative Effectors.</title>
        <authorList>
            <person name="Lopez D."/>
            <person name="Ribeiro S."/>
            <person name="Label P."/>
            <person name="Fumanal B."/>
            <person name="Venisse J.S."/>
            <person name="Kohler A."/>
            <person name="de Oliveira R.R."/>
            <person name="Labutti K."/>
            <person name="Lipzen A."/>
            <person name="Lail K."/>
            <person name="Bauer D."/>
            <person name="Ohm R.A."/>
            <person name="Barry K.W."/>
            <person name="Spatafora J."/>
            <person name="Grigoriev I.V."/>
            <person name="Martin F.M."/>
            <person name="Pujade-Renaud V."/>
        </authorList>
    </citation>
    <scope>NUCLEOTIDE SEQUENCE [LARGE SCALE GENOMIC DNA]</scope>
    <source>
        <strain evidence="2 3">Philippines</strain>
    </source>
</reference>
<keyword evidence="3" id="KW-1185">Reference proteome</keyword>
<accession>A0A2T2PDA2</accession>
<proteinExistence type="predicted"/>
<organism evidence="2 3">
    <name type="scientific">Corynespora cassiicola Philippines</name>
    <dbReference type="NCBI Taxonomy" id="1448308"/>
    <lineage>
        <taxon>Eukaryota</taxon>
        <taxon>Fungi</taxon>
        <taxon>Dikarya</taxon>
        <taxon>Ascomycota</taxon>
        <taxon>Pezizomycotina</taxon>
        <taxon>Dothideomycetes</taxon>
        <taxon>Pleosporomycetidae</taxon>
        <taxon>Pleosporales</taxon>
        <taxon>Corynesporascaceae</taxon>
        <taxon>Corynespora</taxon>
    </lineage>
</organism>